<protein>
    <submittedName>
        <fullName evidence="2">Uncharacterized protein</fullName>
    </submittedName>
</protein>
<accession>A0A9P4XHK8</accession>
<feature type="region of interest" description="Disordered" evidence="1">
    <location>
        <begin position="1"/>
        <end position="29"/>
    </location>
</feature>
<comment type="caution">
    <text evidence="2">The sequence shown here is derived from an EMBL/GenBank/DDBJ whole genome shotgun (WGS) entry which is preliminary data.</text>
</comment>
<keyword evidence="3" id="KW-1185">Reference proteome</keyword>
<dbReference type="EMBL" id="QLNT01000008">
    <property type="protein sequence ID" value="KAF3072519.1"/>
    <property type="molecule type" value="Genomic_DNA"/>
</dbReference>
<name>A0A9P4XHK8_9HYPO</name>
<evidence type="ECO:0000313" key="3">
    <source>
        <dbReference type="Proteomes" id="UP000801864"/>
    </source>
</evidence>
<dbReference type="AlphaFoldDB" id="A0A9P4XHK8"/>
<reference evidence="2 3" key="1">
    <citation type="submission" date="2018-06" db="EMBL/GenBank/DDBJ databases">
        <title>Genome analysis of cellulolytic fungus Trichoderma lentiforme CFAM-422.</title>
        <authorList>
            <person name="Steindorff A.S."/>
            <person name="Formighieri E.F."/>
            <person name="Midorikawa G.E.O."/>
            <person name="Tamietti M.S."/>
            <person name="Ramos E.Z."/>
            <person name="Silva A.S."/>
            <person name="Bon E.P.S."/>
            <person name="Mendes T.D."/>
            <person name="Damaso M.C.T."/>
            <person name="Favaro L.C.L."/>
        </authorList>
    </citation>
    <scope>NUCLEOTIDE SEQUENCE [LARGE SCALE GENOMIC DNA]</scope>
    <source>
        <strain evidence="2 3">CFAM-422</strain>
    </source>
</reference>
<organism evidence="2 3">
    <name type="scientific">Trichoderma lentiforme</name>
    <dbReference type="NCBI Taxonomy" id="1567552"/>
    <lineage>
        <taxon>Eukaryota</taxon>
        <taxon>Fungi</taxon>
        <taxon>Dikarya</taxon>
        <taxon>Ascomycota</taxon>
        <taxon>Pezizomycotina</taxon>
        <taxon>Sordariomycetes</taxon>
        <taxon>Hypocreomycetidae</taxon>
        <taxon>Hypocreales</taxon>
        <taxon>Hypocreaceae</taxon>
        <taxon>Trichoderma</taxon>
    </lineage>
</organism>
<dbReference type="Proteomes" id="UP000801864">
    <property type="component" value="Unassembled WGS sequence"/>
</dbReference>
<sequence length="104" mass="10374">MDTPVDYLVPAPHTSSPRASPESRQAPVTAHDMRISTAVDQIQPAAAKACQLPKLKIASSKKAKKPAVRPGSAQGPAVLCSGTAALPLAAGPAAGCANPGTGPQ</sequence>
<gene>
    <name evidence="2" type="ORF">CFAM422_005403</name>
</gene>
<evidence type="ECO:0000313" key="2">
    <source>
        <dbReference type="EMBL" id="KAF3072519.1"/>
    </source>
</evidence>
<evidence type="ECO:0000256" key="1">
    <source>
        <dbReference type="SAM" id="MobiDB-lite"/>
    </source>
</evidence>
<proteinExistence type="predicted"/>